<gene>
    <name evidence="1" type="ORF">RLOC_00011431</name>
</gene>
<sequence length="69" mass="8061">MHYNGKSKTFCFMGQRRNSCKGDCSHCHPRFWKFKDTQCSERRCRTVSLCSQEQFGHSLFKTCNCGSGR</sequence>
<keyword evidence="2" id="KW-1185">Reference proteome</keyword>
<accession>A0A218UV08</accession>
<evidence type="ECO:0000313" key="2">
    <source>
        <dbReference type="Proteomes" id="UP000197619"/>
    </source>
</evidence>
<protein>
    <submittedName>
        <fullName evidence="1">Uncharacterized protein</fullName>
    </submittedName>
</protein>
<proteinExistence type="predicted"/>
<reference evidence="1 2" key="1">
    <citation type="submission" date="2017-05" db="EMBL/GenBank/DDBJ databases">
        <title>Genome of assembly of the Bengalese finch, Lonchura striata domestica.</title>
        <authorList>
            <person name="Colquitt B.M."/>
            <person name="Brainard M.S."/>
        </authorList>
    </citation>
    <scope>NUCLEOTIDE SEQUENCE [LARGE SCALE GENOMIC DNA]</scope>
    <source>
        <strain evidence="1">White83orange57</strain>
    </source>
</reference>
<organism evidence="1 2">
    <name type="scientific">Lonchura striata</name>
    <name type="common">white-rumped munia</name>
    <dbReference type="NCBI Taxonomy" id="40157"/>
    <lineage>
        <taxon>Eukaryota</taxon>
        <taxon>Metazoa</taxon>
        <taxon>Chordata</taxon>
        <taxon>Craniata</taxon>
        <taxon>Vertebrata</taxon>
        <taxon>Euteleostomi</taxon>
        <taxon>Archelosauria</taxon>
        <taxon>Archosauria</taxon>
        <taxon>Dinosauria</taxon>
        <taxon>Saurischia</taxon>
        <taxon>Theropoda</taxon>
        <taxon>Coelurosauria</taxon>
        <taxon>Aves</taxon>
        <taxon>Neognathae</taxon>
        <taxon>Neoaves</taxon>
        <taxon>Telluraves</taxon>
        <taxon>Australaves</taxon>
        <taxon>Passeriformes</taxon>
        <taxon>Passeroidea</taxon>
        <taxon>Estrildidae</taxon>
        <taxon>Estrildinae</taxon>
        <taxon>Lonchura</taxon>
    </lineage>
</organism>
<dbReference type="AlphaFoldDB" id="A0A218UV08"/>
<dbReference type="Proteomes" id="UP000197619">
    <property type="component" value="Unassembled WGS sequence"/>
</dbReference>
<name>A0A218UV08_9PASE</name>
<dbReference type="EMBL" id="MUZQ01000127">
    <property type="protein sequence ID" value="OWK57270.1"/>
    <property type="molecule type" value="Genomic_DNA"/>
</dbReference>
<evidence type="ECO:0000313" key="1">
    <source>
        <dbReference type="EMBL" id="OWK57270.1"/>
    </source>
</evidence>
<comment type="caution">
    <text evidence="1">The sequence shown here is derived from an EMBL/GenBank/DDBJ whole genome shotgun (WGS) entry which is preliminary data.</text>
</comment>